<dbReference type="EC" id="3.2.2.27" evidence="3"/>
<dbReference type="InterPro" id="IPR051536">
    <property type="entry name" value="UDG_Type-4/5"/>
</dbReference>
<dbReference type="EMBL" id="CP035108">
    <property type="protein sequence ID" value="QAR33197.1"/>
    <property type="molecule type" value="Genomic_DNA"/>
</dbReference>
<dbReference type="SUPFAM" id="SSF52141">
    <property type="entry name" value="Uracil-DNA glycosylase-like"/>
    <property type="match status" value="1"/>
</dbReference>
<dbReference type="InterPro" id="IPR005273">
    <property type="entry name" value="Ura-DNA_glyco_family4"/>
</dbReference>
<comment type="similarity">
    <text evidence="2">Belongs to the uracil-DNA glycosylase (UDG) superfamily. Type 4 (UDGa) family.</text>
</comment>
<dbReference type="PANTHER" id="PTHR33693">
    <property type="entry name" value="TYPE-5 URACIL-DNA GLYCOSYLASE"/>
    <property type="match status" value="1"/>
</dbReference>
<feature type="domain" description="Uracil-DNA glycosylase-like" evidence="12">
    <location>
        <begin position="57"/>
        <end position="203"/>
    </location>
</feature>
<keyword evidence="10" id="KW-0411">Iron-sulfur</keyword>
<evidence type="ECO:0000256" key="9">
    <source>
        <dbReference type="ARBA" id="ARBA00023004"/>
    </source>
</evidence>
<dbReference type="AlphaFoldDB" id="A0A3R5Y6Y2"/>
<dbReference type="GO" id="GO:0046872">
    <property type="term" value="F:metal ion binding"/>
    <property type="evidence" value="ECO:0007669"/>
    <property type="project" value="UniProtKB-KW"/>
</dbReference>
<evidence type="ECO:0000256" key="5">
    <source>
        <dbReference type="ARBA" id="ARBA00022485"/>
    </source>
</evidence>
<evidence type="ECO:0000313" key="13">
    <source>
        <dbReference type="EMBL" id="QAR33197.1"/>
    </source>
</evidence>
<dbReference type="SMART" id="SM00987">
    <property type="entry name" value="UreE_C"/>
    <property type="match status" value="1"/>
</dbReference>
<evidence type="ECO:0000256" key="8">
    <source>
        <dbReference type="ARBA" id="ARBA00022801"/>
    </source>
</evidence>
<name>A0A3R5Y6Y2_9BACT</name>
<dbReference type="OrthoDB" id="5290748at2"/>
<organism evidence="13 14">
    <name type="scientific">Geovibrio thiophilus</name>
    <dbReference type="NCBI Taxonomy" id="139438"/>
    <lineage>
        <taxon>Bacteria</taxon>
        <taxon>Pseudomonadati</taxon>
        <taxon>Deferribacterota</taxon>
        <taxon>Deferribacteres</taxon>
        <taxon>Deferribacterales</taxon>
        <taxon>Geovibrionaceae</taxon>
        <taxon>Geovibrio</taxon>
    </lineage>
</organism>
<dbReference type="CDD" id="cd10030">
    <property type="entry name" value="UDG-F4_TTUDGA_SPO1dp_like"/>
    <property type="match status" value="1"/>
</dbReference>
<dbReference type="InterPro" id="IPR005122">
    <property type="entry name" value="Uracil-DNA_glycosylase-like"/>
</dbReference>
<dbReference type="RefSeq" id="WP_128466483.1">
    <property type="nucleotide sequence ID" value="NZ_CP035108.1"/>
</dbReference>
<keyword evidence="9" id="KW-0408">Iron</keyword>
<dbReference type="SMART" id="SM00986">
    <property type="entry name" value="UDG"/>
    <property type="match status" value="1"/>
</dbReference>
<comment type="catalytic activity">
    <reaction evidence="1">
        <text>Hydrolyzes single-stranded DNA or mismatched double-stranded DNA and polynucleotides, releasing free uracil.</text>
        <dbReference type="EC" id="3.2.2.27"/>
    </reaction>
</comment>
<accession>A0A3R5Y6Y2</accession>
<evidence type="ECO:0000259" key="12">
    <source>
        <dbReference type="SMART" id="SM00986"/>
    </source>
</evidence>
<evidence type="ECO:0000256" key="10">
    <source>
        <dbReference type="ARBA" id="ARBA00023014"/>
    </source>
</evidence>
<evidence type="ECO:0000256" key="4">
    <source>
        <dbReference type="ARBA" id="ARBA00019403"/>
    </source>
</evidence>
<evidence type="ECO:0000256" key="1">
    <source>
        <dbReference type="ARBA" id="ARBA00001400"/>
    </source>
</evidence>
<dbReference type="Gene3D" id="3.40.470.10">
    <property type="entry name" value="Uracil-DNA glycosylase-like domain"/>
    <property type="match status" value="1"/>
</dbReference>
<sequence>MSSFGKNPIEEIYGVSHILKPAVPAKQETEDDMKTLAEKVAVCEKCGLSKGRTNSVFSDGDENADLMFIGEGPGYDEDMQGKPFVGKAGKLLTKMIEAMQFKREEVYIANIVKCRPPDNRAPFREEAEACIPYLYRQIEYVKPKVIVCLGSVATQYLLKTTASISKIRGEFVDMNGIMVMPTYHPAYLLRSPNMKKPAWDDLQKVMSVLGKKS</sequence>
<keyword evidence="14" id="KW-1185">Reference proteome</keyword>
<dbReference type="PANTHER" id="PTHR33693:SF1">
    <property type="entry name" value="TYPE-4 URACIL-DNA GLYCOSYLASE"/>
    <property type="match status" value="1"/>
</dbReference>
<evidence type="ECO:0000256" key="7">
    <source>
        <dbReference type="ARBA" id="ARBA00022763"/>
    </source>
</evidence>
<dbReference type="InterPro" id="IPR036895">
    <property type="entry name" value="Uracil-DNA_glycosylase-like_sf"/>
</dbReference>
<dbReference type="Pfam" id="PF03167">
    <property type="entry name" value="UDG"/>
    <property type="match status" value="1"/>
</dbReference>
<evidence type="ECO:0000313" key="14">
    <source>
        <dbReference type="Proteomes" id="UP000287502"/>
    </source>
</evidence>
<gene>
    <name evidence="13" type="ORF">EP073_07210</name>
</gene>
<keyword evidence="8" id="KW-0378">Hydrolase</keyword>
<keyword evidence="6" id="KW-0479">Metal-binding</keyword>
<keyword evidence="5" id="KW-0004">4Fe-4S</keyword>
<reference evidence="13 14" key="1">
    <citation type="submission" date="2019-01" db="EMBL/GenBank/DDBJ databases">
        <title>Geovibrio thiophilus DSM 11263, complete genome.</title>
        <authorList>
            <person name="Spring S."/>
            <person name="Bunk B."/>
            <person name="Sproer C."/>
        </authorList>
    </citation>
    <scope>NUCLEOTIDE SEQUENCE [LARGE SCALE GENOMIC DNA]</scope>
    <source>
        <strain evidence="13 14">DSM 11263</strain>
    </source>
</reference>
<protein>
    <recommendedName>
        <fullName evidence="4">Type-4 uracil-DNA glycosylase</fullName>
        <ecNumber evidence="3">3.2.2.27</ecNumber>
    </recommendedName>
</protein>
<dbReference type="NCBIfam" id="TIGR00758">
    <property type="entry name" value="UDG_fam4"/>
    <property type="match status" value="1"/>
</dbReference>
<keyword evidence="11" id="KW-0234">DNA repair</keyword>
<evidence type="ECO:0000256" key="3">
    <source>
        <dbReference type="ARBA" id="ARBA00012030"/>
    </source>
</evidence>
<proteinExistence type="inferred from homology"/>
<evidence type="ECO:0000256" key="11">
    <source>
        <dbReference type="ARBA" id="ARBA00023204"/>
    </source>
</evidence>
<dbReference type="Proteomes" id="UP000287502">
    <property type="component" value="Chromosome"/>
</dbReference>
<dbReference type="GO" id="GO:0006281">
    <property type="term" value="P:DNA repair"/>
    <property type="evidence" value="ECO:0007669"/>
    <property type="project" value="UniProtKB-KW"/>
</dbReference>
<evidence type="ECO:0000256" key="6">
    <source>
        <dbReference type="ARBA" id="ARBA00022723"/>
    </source>
</evidence>
<evidence type="ECO:0000256" key="2">
    <source>
        <dbReference type="ARBA" id="ARBA00006521"/>
    </source>
</evidence>
<dbReference type="GO" id="GO:0004844">
    <property type="term" value="F:uracil DNA N-glycosylase activity"/>
    <property type="evidence" value="ECO:0007669"/>
    <property type="project" value="UniProtKB-EC"/>
</dbReference>
<dbReference type="GO" id="GO:0051539">
    <property type="term" value="F:4 iron, 4 sulfur cluster binding"/>
    <property type="evidence" value="ECO:0007669"/>
    <property type="project" value="UniProtKB-KW"/>
</dbReference>
<dbReference type="KEGG" id="gtl:EP073_07210"/>
<keyword evidence="7" id="KW-0227">DNA damage</keyword>